<evidence type="ECO:0000313" key="6">
    <source>
        <dbReference type="Proteomes" id="UP000427906"/>
    </source>
</evidence>
<dbReference type="CDD" id="cd00090">
    <property type="entry name" value="HTH_ARSR"/>
    <property type="match status" value="1"/>
</dbReference>
<evidence type="ECO:0000313" key="5">
    <source>
        <dbReference type="EMBL" id="BBO69441.1"/>
    </source>
</evidence>
<feature type="domain" description="HTH arsR-type" evidence="4">
    <location>
        <begin position="6"/>
        <end position="96"/>
    </location>
</feature>
<dbReference type="InterPro" id="IPR001845">
    <property type="entry name" value="HTH_ArsR_DNA-bd_dom"/>
</dbReference>
<dbReference type="InterPro" id="IPR051081">
    <property type="entry name" value="HTH_MetalResp_TranReg"/>
</dbReference>
<evidence type="ECO:0000259" key="4">
    <source>
        <dbReference type="PROSITE" id="PS50987"/>
    </source>
</evidence>
<keyword evidence="3" id="KW-0804">Transcription</keyword>
<evidence type="ECO:0000256" key="3">
    <source>
        <dbReference type="ARBA" id="ARBA00023163"/>
    </source>
</evidence>
<keyword evidence="2" id="KW-0238">DNA-binding</keyword>
<proteinExistence type="predicted"/>
<dbReference type="GO" id="GO:0003700">
    <property type="term" value="F:DNA-binding transcription factor activity"/>
    <property type="evidence" value="ECO:0007669"/>
    <property type="project" value="InterPro"/>
</dbReference>
<name>A0A5K7YR30_9BACT</name>
<dbReference type="InterPro" id="IPR036388">
    <property type="entry name" value="WH-like_DNA-bd_sf"/>
</dbReference>
<dbReference type="Pfam" id="PF12840">
    <property type="entry name" value="HTH_20"/>
    <property type="match status" value="1"/>
</dbReference>
<evidence type="ECO:0000256" key="2">
    <source>
        <dbReference type="ARBA" id="ARBA00023125"/>
    </source>
</evidence>
<keyword evidence="1" id="KW-0805">Transcription regulation</keyword>
<evidence type="ECO:0000256" key="1">
    <source>
        <dbReference type="ARBA" id="ARBA00023015"/>
    </source>
</evidence>
<protein>
    <recommendedName>
        <fullName evidence="4">HTH arsR-type domain-containing protein</fullName>
    </recommendedName>
</protein>
<dbReference type="GO" id="GO:0003677">
    <property type="term" value="F:DNA binding"/>
    <property type="evidence" value="ECO:0007669"/>
    <property type="project" value="UniProtKB-KW"/>
</dbReference>
<dbReference type="Proteomes" id="UP000427906">
    <property type="component" value="Chromosome"/>
</dbReference>
<dbReference type="KEGG" id="dalk:DSCA_33710"/>
<dbReference type="InterPro" id="IPR036390">
    <property type="entry name" value="WH_DNA-bd_sf"/>
</dbReference>
<dbReference type="PROSITE" id="PS50987">
    <property type="entry name" value="HTH_ARSR_2"/>
    <property type="match status" value="1"/>
</dbReference>
<keyword evidence="6" id="KW-1185">Reference proteome</keyword>
<dbReference type="NCBIfam" id="NF033788">
    <property type="entry name" value="HTH_metalloreg"/>
    <property type="match status" value="1"/>
</dbReference>
<dbReference type="Gene3D" id="1.10.10.10">
    <property type="entry name" value="Winged helix-like DNA-binding domain superfamily/Winged helix DNA-binding domain"/>
    <property type="match status" value="1"/>
</dbReference>
<reference evidence="5 6" key="1">
    <citation type="submission" date="2019-11" db="EMBL/GenBank/DDBJ databases">
        <title>Comparative genomics of hydrocarbon-degrading Desulfosarcina strains.</title>
        <authorList>
            <person name="Watanabe M."/>
            <person name="Kojima H."/>
            <person name="Fukui M."/>
        </authorList>
    </citation>
    <scope>NUCLEOTIDE SEQUENCE [LARGE SCALE GENOMIC DNA]</scope>
    <source>
        <strain evidence="5 6">PL12</strain>
    </source>
</reference>
<sequence>MNQDGEWQLDTPAFARICKALGHPARVRIVEHLKAIDRCICSELVQILPLAQSTVSQHLKVLKAAGLITGEVEGPRTCYCLDRQMLERFKRRADAF</sequence>
<dbReference type="PRINTS" id="PR00778">
    <property type="entry name" value="HTHARSR"/>
</dbReference>
<dbReference type="InterPro" id="IPR011991">
    <property type="entry name" value="ArsR-like_HTH"/>
</dbReference>
<organism evidence="5 6">
    <name type="scientific">Desulfosarcina alkanivorans</name>
    <dbReference type="NCBI Taxonomy" id="571177"/>
    <lineage>
        <taxon>Bacteria</taxon>
        <taxon>Pseudomonadati</taxon>
        <taxon>Thermodesulfobacteriota</taxon>
        <taxon>Desulfobacteria</taxon>
        <taxon>Desulfobacterales</taxon>
        <taxon>Desulfosarcinaceae</taxon>
        <taxon>Desulfosarcina</taxon>
    </lineage>
</organism>
<accession>A0A5K7YR30</accession>
<dbReference type="SMART" id="SM00418">
    <property type="entry name" value="HTH_ARSR"/>
    <property type="match status" value="1"/>
</dbReference>
<dbReference type="RefSeq" id="WP_155317483.1">
    <property type="nucleotide sequence ID" value="NZ_AP021874.1"/>
</dbReference>
<gene>
    <name evidence="5" type="ORF">DSCA_33710</name>
</gene>
<dbReference type="OrthoDB" id="9800049at2"/>
<dbReference type="EMBL" id="AP021874">
    <property type="protein sequence ID" value="BBO69441.1"/>
    <property type="molecule type" value="Genomic_DNA"/>
</dbReference>
<dbReference type="PANTHER" id="PTHR33154">
    <property type="entry name" value="TRANSCRIPTIONAL REGULATOR, ARSR FAMILY"/>
    <property type="match status" value="1"/>
</dbReference>
<dbReference type="PANTHER" id="PTHR33154:SF15">
    <property type="entry name" value="REGULATORY PROTEIN ARSR"/>
    <property type="match status" value="1"/>
</dbReference>
<dbReference type="AlphaFoldDB" id="A0A5K7YR30"/>
<dbReference type="SUPFAM" id="SSF46785">
    <property type="entry name" value="Winged helix' DNA-binding domain"/>
    <property type="match status" value="1"/>
</dbReference>